<accession>X1ADY2</accession>
<dbReference type="InterPro" id="IPR050639">
    <property type="entry name" value="SSR_resolvase"/>
</dbReference>
<feature type="non-terminal residue" evidence="2">
    <location>
        <position position="81"/>
    </location>
</feature>
<sequence>MNPFNGDIKNVALYTRVAIEDQARVDNQLERLRAYCEVRDWQISKEYVDAGFSGINTRRPQYQQMFKEMDQWDVLLVLKMD</sequence>
<dbReference type="EMBL" id="BART01018960">
    <property type="protein sequence ID" value="GAG80124.1"/>
    <property type="molecule type" value="Genomic_DNA"/>
</dbReference>
<feature type="domain" description="Resolvase/invertase-type recombinase catalytic" evidence="1">
    <location>
        <begin position="10"/>
        <end position="81"/>
    </location>
</feature>
<dbReference type="AlphaFoldDB" id="X1ADY2"/>
<dbReference type="InterPro" id="IPR006119">
    <property type="entry name" value="Resolv_N"/>
</dbReference>
<dbReference type="PANTHER" id="PTHR30461">
    <property type="entry name" value="DNA-INVERTASE FROM LAMBDOID PROPHAGE"/>
    <property type="match status" value="1"/>
</dbReference>
<reference evidence="2" key="1">
    <citation type="journal article" date="2014" name="Front. Microbiol.">
        <title>High frequency of phylogenetically diverse reductive dehalogenase-homologous genes in deep subseafloor sedimentary metagenomes.</title>
        <authorList>
            <person name="Kawai M."/>
            <person name="Futagami T."/>
            <person name="Toyoda A."/>
            <person name="Takaki Y."/>
            <person name="Nishi S."/>
            <person name="Hori S."/>
            <person name="Arai W."/>
            <person name="Tsubouchi T."/>
            <person name="Morono Y."/>
            <person name="Uchiyama I."/>
            <person name="Ito T."/>
            <person name="Fujiyama A."/>
            <person name="Inagaki F."/>
            <person name="Takami H."/>
        </authorList>
    </citation>
    <scope>NUCLEOTIDE SEQUENCE</scope>
    <source>
        <strain evidence="2">Expedition CK06-06</strain>
    </source>
</reference>
<gene>
    <name evidence="2" type="ORF">S01H4_35620</name>
</gene>
<dbReference type="CDD" id="cd00338">
    <property type="entry name" value="Ser_Recombinase"/>
    <property type="match status" value="1"/>
</dbReference>
<dbReference type="SUPFAM" id="SSF53041">
    <property type="entry name" value="Resolvase-like"/>
    <property type="match status" value="1"/>
</dbReference>
<dbReference type="GO" id="GO:0000150">
    <property type="term" value="F:DNA strand exchange activity"/>
    <property type="evidence" value="ECO:0007669"/>
    <property type="project" value="InterPro"/>
</dbReference>
<dbReference type="Pfam" id="PF00239">
    <property type="entry name" value="Resolvase"/>
    <property type="match status" value="1"/>
</dbReference>
<name>X1ADY2_9ZZZZ</name>
<evidence type="ECO:0000259" key="1">
    <source>
        <dbReference type="PROSITE" id="PS51736"/>
    </source>
</evidence>
<organism evidence="2">
    <name type="scientific">marine sediment metagenome</name>
    <dbReference type="NCBI Taxonomy" id="412755"/>
    <lineage>
        <taxon>unclassified sequences</taxon>
        <taxon>metagenomes</taxon>
        <taxon>ecological metagenomes</taxon>
    </lineage>
</organism>
<protein>
    <recommendedName>
        <fullName evidence="1">Resolvase/invertase-type recombinase catalytic domain-containing protein</fullName>
    </recommendedName>
</protein>
<dbReference type="PROSITE" id="PS51736">
    <property type="entry name" value="RECOMBINASES_3"/>
    <property type="match status" value="1"/>
</dbReference>
<dbReference type="GO" id="GO:0003677">
    <property type="term" value="F:DNA binding"/>
    <property type="evidence" value="ECO:0007669"/>
    <property type="project" value="InterPro"/>
</dbReference>
<comment type="caution">
    <text evidence="2">The sequence shown here is derived from an EMBL/GenBank/DDBJ whole genome shotgun (WGS) entry which is preliminary data.</text>
</comment>
<dbReference type="InterPro" id="IPR036162">
    <property type="entry name" value="Resolvase-like_N_sf"/>
</dbReference>
<evidence type="ECO:0000313" key="2">
    <source>
        <dbReference type="EMBL" id="GAG80124.1"/>
    </source>
</evidence>
<dbReference type="Gene3D" id="3.40.50.1390">
    <property type="entry name" value="Resolvase, N-terminal catalytic domain"/>
    <property type="match status" value="1"/>
</dbReference>
<dbReference type="PANTHER" id="PTHR30461:SF23">
    <property type="entry name" value="DNA RECOMBINASE-RELATED"/>
    <property type="match status" value="1"/>
</dbReference>
<proteinExistence type="predicted"/>